<dbReference type="InterPro" id="IPR016181">
    <property type="entry name" value="Acyl_CoA_acyltransferase"/>
</dbReference>
<evidence type="ECO:0000256" key="2">
    <source>
        <dbReference type="ARBA" id="ARBA00023315"/>
    </source>
</evidence>
<keyword evidence="1 15" id="KW-0808">Transferase</keyword>
<comment type="similarity">
    <text evidence="4">Belongs to the acetyltransferase family. AANAT subfamily.</text>
</comment>
<dbReference type="Pfam" id="PF00583">
    <property type="entry name" value="Acetyltransf_1"/>
    <property type="match status" value="1"/>
</dbReference>
<accession>A0A0T6B4G5</accession>
<evidence type="ECO:0000256" key="7">
    <source>
        <dbReference type="ARBA" id="ARBA00050849"/>
    </source>
</evidence>
<keyword evidence="16" id="KW-1185">Reference proteome</keyword>
<dbReference type="SUPFAM" id="SSF55729">
    <property type="entry name" value="Acyl-CoA N-acyltransferases (Nat)"/>
    <property type="match status" value="1"/>
</dbReference>
<dbReference type="Proteomes" id="UP000051574">
    <property type="component" value="Unassembled WGS sequence"/>
</dbReference>
<proteinExistence type="inferred from homology"/>
<dbReference type="Gene3D" id="3.40.630.30">
    <property type="match status" value="1"/>
</dbReference>
<sequence length="282" mass="32289">MYSRVVRNVGVREKWVNLKHQIRKSSAFVPKDFQDTRSICFESNRLSGYSLIGGSKFSYIYQKHTRPMATYKGKLNYKLITTNEKEEVVEFLKKNFYADEPITRYIDVLGNPNSVKSLSQFSTKSLGQNISLLTRSETGELVGICLNSIKAKDDPEDEPITDPIFGKIAKLLGFAYEESKVFEKFPDIDRVLSVDIISVDREFQGHGIAKILMDKTRDLAREKGIKMIRVDCTSYFSARASEKLGMECVYELKYADYKEDGVQVFNPEPPHTGLKVYVQRLD</sequence>
<comment type="pathway">
    <text evidence="3">Aromatic compound metabolism; melatonin biosynthesis; melatonin from serotonin: step 1/2.</text>
</comment>
<dbReference type="AlphaFoldDB" id="A0A0T6B4G5"/>
<evidence type="ECO:0000256" key="12">
    <source>
        <dbReference type="ARBA" id="ARBA00052335"/>
    </source>
</evidence>
<keyword evidence="2" id="KW-0012">Acyltransferase</keyword>
<dbReference type="InterPro" id="IPR000182">
    <property type="entry name" value="GNAT_dom"/>
</dbReference>
<organism evidence="15 16">
    <name type="scientific">Oryctes borbonicus</name>
    <dbReference type="NCBI Taxonomy" id="1629725"/>
    <lineage>
        <taxon>Eukaryota</taxon>
        <taxon>Metazoa</taxon>
        <taxon>Ecdysozoa</taxon>
        <taxon>Arthropoda</taxon>
        <taxon>Hexapoda</taxon>
        <taxon>Insecta</taxon>
        <taxon>Pterygota</taxon>
        <taxon>Neoptera</taxon>
        <taxon>Endopterygota</taxon>
        <taxon>Coleoptera</taxon>
        <taxon>Polyphaga</taxon>
        <taxon>Scarabaeiformia</taxon>
        <taxon>Scarabaeidae</taxon>
        <taxon>Dynastinae</taxon>
        <taxon>Oryctes</taxon>
    </lineage>
</organism>
<dbReference type="OrthoDB" id="41532at2759"/>
<dbReference type="FunFam" id="3.40.630.30:FF:000046">
    <property type="entry name" value="Dopamine N-acetyltransferase"/>
    <property type="match status" value="1"/>
</dbReference>
<reference evidence="15 16" key="1">
    <citation type="submission" date="2015-09" db="EMBL/GenBank/DDBJ databases">
        <title>Draft genome of the scarab beetle Oryctes borbonicus.</title>
        <authorList>
            <person name="Meyer J.M."/>
            <person name="Markov G.V."/>
            <person name="Baskaran P."/>
            <person name="Herrmann M."/>
            <person name="Sommer R.J."/>
            <person name="Roedelsperger C."/>
        </authorList>
    </citation>
    <scope>NUCLEOTIDE SEQUENCE [LARGE SCALE GENOMIC DNA]</scope>
    <source>
        <strain evidence="15">OB123</strain>
        <tissue evidence="15">Whole animal</tissue>
    </source>
</reference>
<comment type="catalytic activity">
    <reaction evidence="10">
        <text>serotonin + (9Z)-octadecenoyl-CoA = N-(9Z-octadecenoyl)-serotonin + CoA + H(+)</text>
        <dbReference type="Rhea" id="RHEA:51392"/>
        <dbReference type="ChEBI" id="CHEBI:15378"/>
        <dbReference type="ChEBI" id="CHEBI:57287"/>
        <dbReference type="ChEBI" id="CHEBI:57387"/>
        <dbReference type="ChEBI" id="CHEBI:134064"/>
        <dbReference type="ChEBI" id="CHEBI:350546"/>
    </reaction>
    <physiologicalReaction direction="left-to-right" evidence="10">
        <dbReference type="Rhea" id="RHEA:51393"/>
    </physiologicalReaction>
</comment>
<evidence type="ECO:0000256" key="4">
    <source>
        <dbReference type="ARBA" id="ARBA00038182"/>
    </source>
</evidence>
<evidence type="ECO:0000256" key="8">
    <source>
        <dbReference type="ARBA" id="ARBA00051284"/>
    </source>
</evidence>
<dbReference type="PROSITE" id="PS51186">
    <property type="entry name" value="GNAT"/>
    <property type="match status" value="1"/>
</dbReference>
<evidence type="ECO:0000256" key="5">
    <source>
        <dbReference type="ARBA" id="ARBA00039114"/>
    </source>
</evidence>
<comment type="catalytic activity">
    <reaction evidence="7">
        <text>serotonin + octadecanoyl-CoA = N-octadecanoyl-serotonin + CoA + H(+)</text>
        <dbReference type="Rhea" id="RHEA:51400"/>
        <dbReference type="ChEBI" id="CHEBI:15378"/>
        <dbReference type="ChEBI" id="CHEBI:57287"/>
        <dbReference type="ChEBI" id="CHEBI:57394"/>
        <dbReference type="ChEBI" id="CHEBI:134065"/>
        <dbReference type="ChEBI" id="CHEBI:350546"/>
    </reaction>
    <physiologicalReaction direction="left-to-right" evidence="7">
        <dbReference type="Rhea" id="RHEA:51401"/>
    </physiologicalReaction>
</comment>
<comment type="catalytic activity">
    <reaction evidence="8">
        <text>serotonin + (5Z,8Z,11Z,14Z)-eicosatetraenoyl-CoA = N-[(5Z,8Z,11Z,14Z)-eicosatetraenoyl]-serotonin + CoA + H(+)</text>
        <dbReference type="Rhea" id="RHEA:51396"/>
        <dbReference type="ChEBI" id="CHEBI:15378"/>
        <dbReference type="ChEBI" id="CHEBI:57287"/>
        <dbReference type="ChEBI" id="CHEBI:57368"/>
        <dbReference type="ChEBI" id="CHEBI:132255"/>
        <dbReference type="ChEBI" id="CHEBI:350546"/>
    </reaction>
    <physiologicalReaction direction="left-to-right" evidence="8">
        <dbReference type="Rhea" id="RHEA:51397"/>
    </physiologicalReaction>
</comment>
<protein>
    <recommendedName>
        <fullName evidence="5">aralkylamine N-acetyltransferase</fullName>
        <ecNumber evidence="5">2.3.1.87</ecNumber>
    </recommendedName>
</protein>
<dbReference type="EMBL" id="LJIG01009816">
    <property type="protein sequence ID" value="KRT82323.1"/>
    <property type="molecule type" value="Genomic_DNA"/>
</dbReference>
<evidence type="ECO:0000256" key="3">
    <source>
        <dbReference type="ARBA" id="ARBA00037926"/>
    </source>
</evidence>
<evidence type="ECO:0000313" key="15">
    <source>
        <dbReference type="EMBL" id="KRT82323.1"/>
    </source>
</evidence>
<dbReference type="PANTHER" id="PTHR20905">
    <property type="entry name" value="N-ACETYLTRANSFERASE-RELATED"/>
    <property type="match status" value="1"/>
</dbReference>
<comment type="catalytic activity">
    <reaction evidence="11">
        <text>serotonin + hexadecanoyl-CoA = N-hexadecanoyl-serotonin + CoA + H(+)</text>
        <dbReference type="Rhea" id="RHEA:51384"/>
        <dbReference type="ChEBI" id="CHEBI:15378"/>
        <dbReference type="ChEBI" id="CHEBI:57287"/>
        <dbReference type="ChEBI" id="CHEBI:57379"/>
        <dbReference type="ChEBI" id="CHEBI:134059"/>
        <dbReference type="ChEBI" id="CHEBI:350546"/>
    </reaction>
    <physiologicalReaction direction="left-to-right" evidence="11">
        <dbReference type="Rhea" id="RHEA:51385"/>
    </physiologicalReaction>
</comment>
<dbReference type="CDD" id="cd04301">
    <property type="entry name" value="NAT_SF"/>
    <property type="match status" value="1"/>
</dbReference>
<evidence type="ECO:0000256" key="11">
    <source>
        <dbReference type="ARBA" id="ARBA00052178"/>
    </source>
</evidence>
<comment type="caution">
    <text evidence="15">The sequence shown here is derived from an EMBL/GenBank/DDBJ whole genome shotgun (WGS) entry which is preliminary data.</text>
</comment>
<gene>
    <name evidence="15" type="ORF">AMK59_4492</name>
</gene>
<comment type="catalytic activity">
    <reaction evidence="13">
        <text>serotonin + acetyl-CoA = N-acetylserotonin + CoA + H(+)</text>
        <dbReference type="Rhea" id="RHEA:25217"/>
        <dbReference type="ChEBI" id="CHEBI:15378"/>
        <dbReference type="ChEBI" id="CHEBI:17697"/>
        <dbReference type="ChEBI" id="CHEBI:57287"/>
        <dbReference type="ChEBI" id="CHEBI:57288"/>
        <dbReference type="ChEBI" id="CHEBI:350546"/>
        <dbReference type="EC" id="2.3.1.87"/>
    </reaction>
    <physiologicalReaction direction="left-to-right" evidence="13">
        <dbReference type="Rhea" id="RHEA:25218"/>
    </physiologicalReaction>
</comment>
<feature type="domain" description="N-acetyltransferase" evidence="14">
    <location>
        <begin position="128"/>
        <end position="269"/>
    </location>
</feature>
<evidence type="ECO:0000256" key="6">
    <source>
        <dbReference type="ARBA" id="ARBA00050189"/>
    </source>
</evidence>
<evidence type="ECO:0000259" key="14">
    <source>
        <dbReference type="PROSITE" id="PS51186"/>
    </source>
</evidence>
<evidence type="ECO:0000256" key="10">
    <source>
        <dbReference type="ARBA" id="ARBA00051823"/>
    </source>
</evidence>
<evidence type="ECO:0000256" key="13">
    <source>
        <dbReference type="ARBA" id="ARBA00052491"/>
    </source>
</evidence>
<dbReference type="EC" id="2.3.1.87" evidence="5"/>
<evidence type="ECO:0000256" key="1">
    <source>
        <dbReference type="ARBA" id="ARBA00022679"/>
    </source>
</evidence>
<evidence type="ECO:0000256" key="9">
    <source>
        <dbReference type="ARBA" id="ARBA00051711"/>
    </source>
</evidence>
<dbReference type="PANTHER" id="PTHR20905:SF1">
    <property type="entry name" value="AT07410P-RELATED"/>
    <property type="match status" value="1"/>
</dbReference>
<comment type="catalytic activity">
    <reaction evidence="12">
        <text>dopamine + hexadecanoyl-CoA = N-hexadecanoyl-dopamine + CoA + H(+)</text>
        <dbReference type="Rhea" id="RHEA:51376"/>
        <dbReference type="ChEBI" id="CHEBI:15378"/>
        <dbReference type="ChEBI" id="CHEBI:57287"/>
        <dbReference type="ChEBI" id="CHEBI:57379"/>
        <dbReference type="ChEBI" id="CHEBI:59905"/>
        <dbReference type="ChEBI" id="CHEBI:134058"/>
    </reaction>
    <physiologicalReaction direction="left-to-right" evidence="12">
        <dbReference type="Rhea" id="RHEA:51377"/>
    </physiologicalReaction>
</comment>
<name>A0A0T6B4G5_9SCAR</name>
<evidence type="ECO:0000313" key="16">
    <source>
        <dbReference type="Proteomes" id="UP000051574"/>
    </source>
</evidence>
<dbReference type="GO" id="GO:0004059">
    <property type="term" value="F:aralkylamine N-acetyltransferase activity"/>
    <property type="evidence" value="ECO:0007669"/>
    <property type="project" value="UniProtKB-EC"/>
</dbReference>
<comment type="catalytic activity">
    <reaction evidence="9">
        <text>dopamine + acetyl-CoA = N-acetyldopamine + CoA + H(+)</text>
        <dbReference type="Rhea" id="RHEA:51388"/>
        <dbReference type="ChEBI" id="CHEBI:15378"/>
        <dbReference type="ChEBI" id="CHEBI:57287"/>
        <dbReference type="ChEBI" id="CHEBI:57288"/>
        <dbReference type="ChEBI" id="CHEBI:59905"/>
        <dbReference type="ChEBI" id="CHEBI:125678"/>
    </reaction>
    <physiologicalReaction direction="left-to-right" evidence="9">
        <dbReference type="Rhea" id="RHEA:51389"/>
    </physiologicalReaction>
</comment>
<comment type="catalytic activity">
    <reaction evidence="6">
        <text>dopamine + (9Z)-octadecenoyl-CoA = N-(9Z-octadecanoyl)-dopamine + CoA + H(+)</text>
        <dbReference type="Rhea" id="RHEA:51380"/>
        <dbReference type="ChEBI" id="CHEBI:15378"/>
        <dbReference type="ChEBI" id="CHEBI:31883"/>
        <dbReference type="ChEBI" id="CHEBI:57287"/>
        <dbReference type="ChEBI" id="CHEBI:57387"/>
        <dbReference type="ChEBI" id="CHEBI:59905"/>
    </reaction>
    <physiologicalReaction direction="left-to-right" evidence="6">
        <dbReference type="Rhea" id="RHEA:51381"/>
    </physiologicalReaction>
</comment>